<protein>
    <submittedName>
        <fullName evidence="2">TIGR02611 family protein</fullName>
    </submittedName>
</protein>
<sequence>MDDRIAEDRFAWRARIRANPTSYLFYRIGIGLLGLLVVATGIVLLPLPGPGWVIIFIGLGIWATEFTWAKRLLGFAREKVRLWTEWVGRQNWFVRGLVGLGIVVLVAACFWLVFLVSGVPGFLPDQVKTWIGYAPGL</sequence>
<keyword evidence="1" id="KW-0472">Membrane</keyword>
<feature type="transmembrane region" description="Helical" evidence="1">
    <location>
        <begin position="24"/>
        <end position="45"/>
    </location>
</feature>
<keyword evidence="1" id="KW-0812">Transmembrane</keyword>
<dbReference type="EMBL" id="BMHI01000004">
    <property type="protein sequence ID" value="GGB37491.1"/>
    <property type="molecule type" value="Genomic_DNA"/>
</dbReference>
<dbReference type="InterPro" id="IPR019099">
    <property type="entry name" value="Uncharacterised_PGPGW_TM"/>
</dbReference>
<gene>
    <name evidence="2" type="ORF">GCM10011492_30300</name>
</gene>
<dbReference type="NCBIfam" id="TIGR02611">
    <property type="entry name" value="TIGR02611 family protein"/>
    <property type="match status" value="1"/>
</dbReference>
<feature type="transmembrane region" description="Helical" evidence="1">
    <location>
        <begin position="92"/>
        <end position="114"/>
    </location>
</feature>
<comment type="caution">
    <text evidence="2">The sequence shown here is derived from an EMBL/GenBank/DDBJ whole genome shotgun (WGS) entry which is preliminary data.</text>
</comment>
<reference evidence="2" key="1">
    <citation type="journal article" date="2014" name="Int. J. Syst. Evol. Microbiol.">
        <title>Complete genome sequence of Corynebacterium casei LMG S-19264T (=DSM 44701T), isolated from a smear-ripened cheese.</title>
        <authorList>
            <consortium name="US DOE Joint Genome Institute (JGI-PGF)"/>
            <person name="Walter F."/>
            <person name="Albersmeier A."/>
            <person name="Kalinowski J."/>
            <person name="Ruckert C."/>
        </authorList>
    </citation>
    <scope>NUCLEOTIDE SEQUENCE</scope>
    <source>
        <strain evidence="2">CGMCC 1.15085</strain>
    </source>
</reference>
<feature type="transmembrane region" description="Helical" evidence="1">
    <location>
        <begin position="51"/>
        <end position="71"/>
    </location>
</feature>
<proteinExistence type="predicted"/>
<organism evidence="2 3">
    <name type="scientific">Flexivirga endophytica</name>
    <dbReference type="NCBI Taxonomy" id="1849103"/>
    <lineage>
        <taxon>Bacteria</taxon>
        <taxon>Bacillati</taxon>
        <taxon>Actinomycetota</taxon>
        <taxon>Actinomycetes</taxon>
        <taxon>Micrococcales</taxon>
        <taxon>Dermacoccaceae</taxon>
        <taxon>Flexivirga</taxon>
    </lineage>
</organism>
<name>A0A916TA39_9MICO</name>
<reference evidence="2" key="2">
    <citation type="submission" date="2020-09" db="EMBL/GenBank/DDBJ databases">
        <authorList>
            <person name="Sun Q."/>
            <person name="Zhou Y."/>
        </authorList>
    </citation>
    <scope>NUCLEOTIDE SEQUENCE</scope>
    <source>
        <strain evidence="2">CGMCC 1.15085</strain>
    </source>
</reference>
<keyword evidence="3" id="KW-1185">Reference proteome</keyword>
<dbReference type="Pfam" id="PF09656">
    <property type="entry name" value="PGPGW"/>
    <property type="match status" value="1"/>
</dbReference>
<keyword evidence="1" id="KW-1133">Transmembrane helix</keyword>
<evidence type="ECO:0000313" key="3">
    <source>
        <dbReference type="Proteomes" id="UP000636793"/>
    </source>
</evidence>
<dbReference type="Proteomes" id="UP000636793">
    <property type="component" value="Unassembled WGS sequence"/>
</dbReference>
<dbReference type="InterPro" id="IPR013434">
    <property type="entry name" value="CHP02611"/>
</dbReference>
<evidence type="ECO:0000313" key="2">
    <source>
        <dbReference type="EMBL" id="GGB37491.1"/>
    </source>
</evidence>
<dbReference type="AlphaFoldDB" id="A0A916TA39"/>
<accession>A0A916TA39</accession>
<evidence type="ECO:0000256" key="1">
    <source>
        <dbReference type="SAM" id="Phobius"/>
    </source>
</evidence>